<organism evidence="13 14">
    <name type="scientific">Ralstonia soli</name>
    <dbReference type="NCBI Taxonomy" id="2953896"/>
    <lineage>
        <taxon>Bacteria</taxon>
        <taxon>Pseudomonadati</taxon>
        <taxon>Pseudomonadota</taxon>
        <taxon>Betaproteobacteria</taxon>
        <taxon>Burkholderiales</taxon>
        <taxon>Burkholderiaceae</taxon>
        <taxon>Ralstonia</taxon>
    </lineage>
</organism>
<evidence type="ECO:0000256" key="1">
    <source>
        <dbReference type="ARBA" id="ARBA00004571"/>
    </source>
</evidence>
<evidence type="ECO:0000313" key="14">
    <source>
        <dbReference type="Proteomes" id="UP001162811"/>
    </source>
</evidence>
<dbReference type="Pfam" id="PF13609">
    <property type="entry name" value="Porin_4"/>
    <property type="match status" value="1"/>
</dbReference>
<evidence type="ECO:0000256" key="2">
    <source>
        <dbReference type="ARBA" id="ARBA00011233"/>
    </source>
</evidence>
<evidence type="ECO:0000256" key="11">
    <source>
        <dbReference type="SAM" id="SignalP"/>
    </source>
</evidence>
<gene>
    <name evidence="13" type="ORF">NG900_15225</name>
</gene>
<dbReference type="InterPro" id="IPR023614">
    <property type="entry name" value="Porin_dom_sf"/>
</dbReference>
<dbReference type="RefSeq" id="WP_252681852.1">
    <property type="nucleotide sequence ID" value="NZ_JAMXHT010000005.1"/>
</dbReference>
<comment type="caution">
    <text evidence="13">The sequence shown here is derived from an EMBL/GenBank/DDBJ whole genome shotgun (WGS) entry which is preliminary data.</text>
</comment>
<dbReference type="Gene3D" id="2.40.160.10">
    <property type="entry name" value="Porin"/>
    <property type="match status" value="1"/>
</dbReference>
<sequence>MKSKHIAPIAPIALLACAGAACAQSNVTLYGVVDTNIEYATNLPGATPGSSGNRVSMQSGGLSGSRWGLRGVEDLGGGLSALFVLESGFASDTGQSQQGGRLFGRQAYVGLKSSTMGQLTFGRQYTTLFQMLANFEPMAYSTQYEPAAVQTGVNFRSDNTAMYTGTFGPVTAQAHWSFGTGAPSANPTGGGNGEVPGQARRDSGYGAGVAYAAGPLGATLAYDQYNPSAALGGGAFSSGTVRKAALAGSYLLGDRVKVMGGYRWGQNKNVNGSVALRDDYYWAGMNYQATNAVMLSLEYSYQKIKTINSAPSTQPNPWQIAFIADYTLSKRTDLYLSTAYARNAGLALDQATVDLNATGYGLAAGKTSMVGVAAGIRHKF</sequence>
<evidence type="ECO:0000256" key="4">
    <source>
        <dbReference type="ARBA" id="ARBA00022452"/>
    </source>
</evidence>
<comment type="subunit">
    <text evidence="2">Homotrimer.</text>
</comment>
<feature type="chain" id="PRO_5046428019" evidence="11">
    <location>
        <begin position="24"/>
        <end position="380"/>
    </location>
</feature>
<evidence type="ECO:0000256" key="9">
    <source>
        <dbReference type="ARBA" id="ARBA00023136"/>
    </source>
</evidence>
<proteinExistence type="predicted"/>
<keyword evidence="10" id="KW-0998">Cell outer membrane</keyword>
<keyword evidence="7" id="KW-0406">Ion transport</keyword>
<dbReference type="PANTHER" id="PTHR34501:SF9">
    <property type="entry name" value="MAJOR OUTER MEMBRANE PROTEIN P.IA"/>
    <property type="match status" value="1"/>
</dbReference>
<evidence type="ECO:0000256" key="3">
    <source>
        <dbReference type="ARBA" id="ARBA00022448"/>
    </source>
</evidence>
<dbReference type="SUPFAM" id="SSF56935">
    <property type="entry name" value="Porins"/>
    <property type="match status" value="1"/>
</dbReference>
<keyword evidence="4" id="KW-1134">Transmembrane beta strand</keyword>
<keyword evidence="8" id="KW-0626">Porin</keyword>
<reference evidence="13" key="2">
    <citation type="journal article" date="2023" name="Front. Microbiol.">
        <title>Ralstonia chuxiongensis sp. nov., Ralstonia mojiangensis sp. nov., and Ralstonia soli sp. nov., isolated from tobacco fields, are three novel species in the family Burkholderiaceae.</title>
        <authorList>
            <person name="Lu C.H."/>
            <person name="Zhang Y.Y."/>
            <person name="Jiang N."/>
            <person name="Chen W."/>
            <person name="Shao X."/>
            <person name="Zhao Z.M."/>
            <person name="Lu W.L."/>
            <person name="Hu X."/>
            <person name="Xi Y.X."/>
            <person name="Zou S.Y."/>
            <person name="Wei Q.J."/>
            <person name="Lin Z.L."/>
            <person name="Gong L."/>
            <person name="Gai X.T."/>
            <person name="Zhang L.Q."/>
            <person name="Li J.Y."/>
            <person name="Jin Y."/>
            <person name="Xia Z.Y."/>
        </authorList>
    </citation>
    <scope>NUCLEOTIDE SEQUENCE</scope>
    <source>
        <strain evidence="13">21MJYT02-11</strain>
    </source>
</reference>
<dbReference type="InterPro" id="IPR033900">
    <property type="entry name" value="Gram_neg_porin_domain"/>
</dbReference>
<keyword evidence="14" id="KW-1185">Reference proteome</keyword>
<dbReference type="InterPro" id="IPR050298">
    <property type="entry name" value="Gram-neg_bact_OMP"/>
</dbReference>
<dbReference type="PANTHER" id="PTHR34501">
    <property type="entry name" value="PROTEIN YDDL-RELATED"/>
    <property type="match status" value="1"/>
</dbReference>
<name>A0ABT1AMB8_9RALS</name>
<feature type="domain" description="Porin" evidence="12">
    <location>
        <begin position="12"/>
        <end position="344"/>
    </location>
</feature>
<dbReference type="CDD" id="cd00342">
    <property type="entry name" value="gram_neg_porins"/>
    <property type="match status" value="1"/>
</dbReference>
<keyword evidence="6 11" id="KW-0732">Signal</keyword>
<dbReference type="EMBL" id="JAMXHT010000005">
    <property type="protein sequence ID" value="MCO5399548.1"/>
    <property type="molecule type" value="Genomic_DNA"/>
</dbReference>
<accession>A0ABT1AMB8</accession>
<evidence type="ECO:0000256" key="7">
    <source>
        <dbReference type="ARBA" id="ARBA00023065"/>
    </source>
</evidence>
<protein>
    <submittedName>
        <fullName evidence="13">Porin</fullName>
    </submittedName>
</protein>
<reference evidence="13" key="1">
    <citation type="submission" date="2022-06" db="EMBL/GenBank/DDBJ databases">
        <authorList>
            <person name="Lu C.-H."/>
        </authorList>
    </citation>
    <scope>NUCLEOTIDE SEQUENCE</scope>
    <source>
        <strain evidence="13">21MJYT02-11</strain>
    </source>
</reference>
<evidence type="ECO:0000256" key="10">
    <source>
        <dbReference type="ARBA" id="ARBA00023237"/>
    </source>
</evidence>
<keyword evidence="5" id="KW-0812">Transmembrane</keyword>
<evidence type="ECO:0000256" key="8">
    <source>
        <dbReference type="ARBA" id="ARBA00023114"/>
    </source>
</evidence>
<dbReference type="Proteomes" id="UP001162811">
    <property type="component" value="Unassembled WGS sequence"/>
</dbReference>
<evidence type="ECO:0000256" key="5">
    <source>
        <dbReference type="ARBA" id="ARBA00022692"/>
    </source>
</evidence>
<evidence type="ECO:0000259" key="12">
    <source>
        <dbReference type="Pfam" id="PF13609"/>
    </source>
</evidence>
<keyword evidence="9" id="KW-0472">Membrane</keyword>
<feature type="signal peptide" evidence="11">
    <location>
        <begin position="1"/>
        <end position="23"/>
    </location>
</feature>
<evidence type="ECO:0000256" key="6">
    <source>
        <dbReference type="ARBA" id="ARBA00022729"/>
    </source>
</evidence>
<evidence type="ECO:0000313" key="13">
    <source>
        <dbReference type="EMBL" id="MCO5399548.1"/>
    </source>
</evidence>
<keyword evidence="3" id="KW-0813">Transport</keyword>
<dbReference type="PROSITE" id="PS51257">
    <property type="entry name" value="PROKAR_LIPOPROTEIN"/>
    <property type="match status" value="1"/>
</dbReference>
<comment type="subcellular location">
    <subcellularLocation>
        <location evidence="1">Cell outer membrane</location>
        <topology evidence="1">Multi-pass membrane protein</topology>
    </subcellularLocation>
</comment>